<dbReference type="Gene3D" id="3.30.70.270">
    <property type="match status" value="1"/>
</dbReference>
<dbReference type="InterPro" id="IPR029787">
    <property type="entry name" value="Nucleotide_cyclase"/>
</dbReference>
<evidence type="ECO:0000256" key="5">
    <source>
        <dbReference type="SAM" id="MobiDB-lite"/>
    </source>
</evidence>
<dbReference type="SUPFAM" id="SSF141371">
    <property type="entry name" value="PilZ domain-like"/>
    <property type="match status" value="1"/>
</dbReference>
<keyword evidence="8" id="KW-1185">Reference proteome</keyword>
<dbReference type="SUPFAM" id="SSF52172">
    <property type="entry name" value="CheY-like"/>
    <property type="match status" value="1"/>
</dbReference>
<dbReference type="Pfam" id="PF00072">
    <property type="entry name" value="Response_reg"/>
    <property type="match status" value="1"/>
</dbReference>
<name>A0A231V072_9HYPH</name>
<keyword evidence="1 4" id="KW-0597">Phosphoprotein</keyword>
<evidence type="ECO:0000256" key="1">
    <source>
        <dbReference type="ARBA" id="ARBA00022553"/>
    </source>
</evidence>
<dbReference type="InterPro" id="IPR043128">
    <property type="entry name" value="Rev_trsase/Diguanyl_cyclase"/>
</dbReference>
<sequence length="424" mass="47168">MLIVPSNHVLGFLKRNPSIIRLATSEGSSMTMSPSGPIILVVDDDPDFREILSGVLKQNNFQTIEAAGAKELLSFANDREFDCVLLDYNLEGETAFHVMDVLADSANADAPIIIMTASKEQSVAIKAFRFGVADFLPKTSLGFRDLRTVIEGAIVSKRQSVAERLELERLRAERAIDLVTGTFSRAEFERQVQSLGEADPSRLEPIIVVSFDIYYRETLHRFGQKQADTFLRETIKRLRTHSDADDIWGRTGDGTFACLAPAIRDRARLKTRLDTLREGLSFVFHVGSATLSVEPELSVLIASDDEDSLSDQLAKLSRPSTEPTTRAAAQPFADADESAGGDNAGQVERRRVRRTRVLKAAKILIGPSTIDCVARDMTEHGLRLRLDQYMPLPSKFSVRLTESSEEHPVMLKWQRDRECGVAFI</sequence>
<dbReference type="Gene3D" id="3.40.50.2300">
    <property type="match status" value="1"/>
</dbReference>
<evidence type="ECO:0000256" key="3">
    <source>
        <dbReference type="ARBA" id="ARBA00023163"/>
    </source>
</evidence>
<protein>
    <recommendedName>
        <fullName evidence="6">Response regulatory domain-containing protein</fullName>
    </recommendedName>
</protein>
<dbReference type="InterPro" id="IPR001789">
    <property type="entry name" value="Sig_transdc_resp-reg_receiver"/>
</dbReference>
<dbReference type="SUPFAM" id="SSF55073">
    <property type="entry name" value="Nucleotide cyclase"/>
    <property type="match status" value="1"/>
</dbReference>
<accession>A0A231V072</accession>
<evidence type="ECO:0000259" key="6">
    <source>
        <dbReference type="PROSITE" id="PS50110"/>
    </source>
</evidence>
<keyword evidence="2" id="KW-0805">Transcription regulation</keyword>
<dbReference type="CDD" id="cd00156">
    <property type="entry name" value="REC"/>
    <property type="match status" value="1"/>
</dbReference>
<feature type="domain" description="Response regulatory" evidence="6">
    <location>
        <begin position="38"/>
        <end position="153"/>
    </location>
</feature>
<dbReference type="Proteomes" id="UP000215405">
    <property type="component" value="Unassembled WGS sequence"/>
</dbReference>
<dbReference type="PROSITE" id="PS50110">
    <property type="entry name" value="RESPONSE_REGULATORY"/>
    <property type="match status" value="1"/>
</dbReference>
<dbReference type="PANTHER" id="PTHR44591">
    <property type="entry name" value="STRESS RESPONSE REGULATOR PROTEIN 1"/>
    <property type="match status" value="1"/>
</dbReference>
<dbReference type="Pfam" id="PF00990">
    <property type="entry name" value="GGDEF"/>
    <property type="match status" value="1"/>
</dbReference>
<dbReference type="SMART" id="SM00448">
    <property type="entry name" value="REC"/>
    <property type="match status" value="1"/>
</dbReference>
<dbReference type="InterPro" id="IPR000160">
    <property type="entry name" value="GGDEF_dom"/>
</dbReference>
<feature type="region of interest" description="Disordered" evidence="5">
    <location>
        <begin position="311"/>
        <end position="350"/>
    </location>
</feature>
<dbReference type="PANTHER" id="PTHR44591:SF3">
    <property type="entry name" value="RESPONSE REGULATORY DOMAIN-CONTAINING PROTEIN"/>
    <property type="match status" value="1"/>
</dbReference>
<keyword evidence="3" id="KW-0804">Transcription</keyword>
<dbReference type="SMART" id="SM00267">
    <property type="entry name" value="GGDEF"/>
    <property type="match status" value="1"/>
</dbReference>
<feature type="modified residue" description="4-aspartylphosphate" evidence="4">
    <location>
        <position position="87"/>
    </location>
</feature>
<gene>
    <name evidence="7" type="ORF">B7H23_01100</name>
</gene>
<comment type="caution">
    <text evidence="7">The sequence shown here is derived from an EMBL/GenBank/DDBJ whole genome shotgun (WGS) entry which is preliminary data.</text>
</comment>
<proteinExistence type="predicted"/>
<dbReference type="AlphaFoldDB" id="A0A231V072"/>
<evidence type="ECO:0000256" key="2">
    <source>
        <dbReference type="ARBA" id="ARBA00023015"/>
    </source>
</evidence>
<evidence type="ECO:0000313" key="7">
    <source>
        <dbReference type="EMBL" id="OXT01603.1"/>
    </source>
</evidence>
<dbReference type="GO" id="GO:0000160">
    <property type="term" value="P:phosphorelay signal transduction system"/>
    <property type="evidence" value="ECO:0007669"/>
    <property type="project" value="InterPro"/>
</dbReference>
<evidence type="ECO:0000313" key="8">
    <source>
        <dbReference type="Proteomes" id="UP000215405"/>
    </source>
</evidence>
<dbReference type="InterPro" id="IPR050595">
    <property type="entry name" value="Bact_response_regulator"/>
</dbReference>
<organism evidence="7 8">
    <name type="scientific">Notoacmeibacter marinus</name>
    <dbReference type="NCBI Taxonomy" id="1876515"/>
    <lineage>
        <taxon>Bacteria</taxon>
        <taxon>Pseudomonadati</taxon>
        <taxon>Pseudomonadota</taxon>
        <taxon>Alphaproteobacteria</taxon>
        <taxon>Hyphomicrobiales</taxon>
        <taxon>Notoacmeibacteraceae</taxon>
        <taxon>Notoacmeibacter</taxon>
    </lineage>
</organism>
<dbReference type="InterPro" id="IPR011006">
    <property type="entry name" value="CheY-like_superfamily"/>
</dbReference>
<dbReference type="EMBL" id="NBYO01000001">
    <property type="protein sequence ID" value="OXT01603.1"/>
    <property type="molecule type" value="Genomic_DNA"/>
</dbReference>
<reference evidence="8" key="1">
    <citation type="journal article" date="2017" name="Int. J. Syst. Evol. Microbiol.">
        <title>Notoacmeibacter marinus gen. nov., sp. nov., isolated from the gut of a limpet and proposal of Notoacmeibacteraceae fam. nov. in the order Rhizobiales of the class Alphaproteobacteria.</title>
        <authorList>
            <person name="Huang Z."/>
            <person name="Guo F."/>
            <person name="Lai Q."/>
        </authorList>
    </citation>
    <scope>NUCLEOTIDE SEQUENCE [LARGE SCALE GENOMIC DNA]</scope>
    <source>
        <strain evidence="8">XMTR2A4</strain>
    </source>
</reference>
<evidence type="ECO:0000256" key="4">
    <source>
        <dbReference type="PROSITE-ProRule" id="PRU00169"/>
    </source>
</evidence>